<keyword evidence="2" id="KW-0808">Transferase</keyword>
<dbReference type="InterPro" id="IPR050194">
    <property type="entry name" value="Glycosyltransferase_grp1"/>
</dbReference>
<evidence type="ECO:0000313" key="2">
    <source>
        <dbReference type="EMBL" id="QIL01463.1"/>
    </source>
</evidence>
<dbReference type="RefSeq" id="WP_166092002.1">
    <property type="nucleotide sequence ID" value="NZ_CP049871.1"/>
</dbReference>
<dbReference type="Proteomes" id="UP000502502">
    <property type="component" value="Chromosome"/>
</dbReference>
<proteinExistence type="predicted"/>
<feature type="domain" description="Glycosyltransferase subfamily 4-like N-terminal" evidence="1">
    <location>
        <begin position="39"/>
        <end position="202"/>
    </location>
</feature>
<dbReference type="PANTHER" id="PTHR45947:SF3">
    <property type="entry name" value="SULFOQUINOVOSYL TRANSFERASE SQD2"/>
    <property type="match status" value="1"/>
</dbReference>
<dbReference type="Gene3D" id="3.40.50.2000">
    <property type="entry name" value="Glycogen Phosphorylase B"/>
    <property type="match status" value="2"/>
</dbReference>
<protein>
    <submittedName>
        <fullName evidence="2">Glycosyltransferase family 1 protein</fullName>
    </submittedName>
</protein>
<dbReference type="InterPro" id="IPR028098">
    <property type="entry name" value="Glyco_trans_4-like_N"/>
</dbReference>
<dbReference type="GO" id="GO:0016757">
    <property type="term" value="F:glycosyltransferase activity"/>
    <property type="evidence" value="ECO:0007669"/>
    <property type="project" value="UniProtKB-ARBA"/>
</dbReference>
<dbReference type="SUPFAM" id="SSF53756">
    <property type="entry name" value="UDP-Glycosyltransferase/glycogen phosphorylase"/>
    <property type="match status" value="1"/>
</dbReference>
<reference evidence="2 3" key="1">
    <citation type="submission" date="2020-03" db="EMBL/GenBank/DDBJ databases">
        <title>Sphingomonas sp. nov., isolated from fish.</title>
        <authorList>
            <person name="Hyun D.-W."/>
            <person name="Bae J.-W."/>
        </authorList>
    </citation>
    <scope>NUCLEOTIDE SEQUENCE [LARGE SCALE GENOMIC DNA]</scope>
    <source>
        <strain evidence="2 3">HDW15C</strain>
    </source>
</reference>
<gene>
    <name evidence="2" type="ORF">G7078_00770</name>
</gene>
<organism evidence="2 3">
    <name type="scientific">Sphingomonas sinipercae</name>
    <dbReference type="NCBI Taxonomy" id="2714944"/>
    <lineage>
        <taxon>Bacteria</taxon>
        <taxon>Pseudomonadati</taxon>
        <taxon>Pseudomonadota</taxon>
        <taxon>Alphaproteobacteria</taxon>
        <taxon>Sphingomonadales</taxon>
        <taxon>Sphingomonadaceae</taxon>
        <taxon>Sphingomonas</taxon>
    </lineage>
</organism>
<accession>A0A6G7ZKK2</accession>
<evidence type="ECO:0000313" key="3">
    <source>
        <dbReference type="Proteomes" id="UP000502502"/>
    </source>
</evidence>
<dbReference type="PANTHER" id="PTHR45947">
    <property type="entry name" value="SULFOQUINOVOSYL TRANSFERASE SQD2"/>
    <property type="match status" value="1"/>
</dbReference>
<evidence type="ECO:0000259" key="1">
    <source>
        <dbReference type="Pfam" id="PF13439"/>
    </source>
</evidence>
<dbReference type="KEGG" id="ssin:G7078_00770"/>
<sequence>MSTPRNPDQLSDADAGSGRGAGKGLRIALFSGNYNCVRDGANRALNRLVRFLLDSGAEVRVYSPTTAEPAFEPAGDLVSAPSFAIPFRPEYRIATGLNAALREDIRRFAPTHVHLSAPDWLGTNAERFARELGVKVVISHHTNFESYLDYYRLGFLRGWLRKRLHHYHGNADLILLPNRPIAEQFAAGGYDNLAIWSRGVDRSLFTPERRAEPWRSAAGYDPDEPVVLFFGRVVMEKGLAVFAAAIAELRRRGHKVRPLVVGDGPAAEWFRDRLGPAHFTGHLDGDALGRAVASADIFINPSDTEAFGNTNLEAMAAGLAIVSADVPSASALIDDGVSGLLVSPRDPIAYADAVEDLIRSPEKRRELASAAMAESGRYNWDEVLGVVLKAYRDIGSPCD</sequence>
<keyword evidence="3" id="KW-1185">Reference proteome</keyword>
<dbReference type="CDD" id="cd03814">
    <property type="entry name" value="GT4-like"/>
    <property type="match status" value="1"/>
</dbReference>
<name>A0A6G7ZKK2_9SPHN</name>
<dbReference type="Pfam" id="PF13692">
    <property type="entry name" value="Glyco_trans_1_4"/>
    <property type="match status" value="1"/>
</dbReference>
<dbReference type="Pfam" id="PF13439">
    <property type="entry name" value="Glyco_transf_4"/>
    <property type="match status" value="1"/>
</dbReference>
<dbReference type="AlphaFoldDB" id="A0A6G7ZKK2"/>
<dbReference type="EMBL" id="CP049871">
    <property type="protein sequence ID" value="QIL01463.1"/>
    <property type="molecule type" value="Genomic_DNA"/>
</dbReference>